<evidence type="ECO:0000259" key="1">
    <source>
        <dbReference type="Pfam" id="PF13460"/>
    </source>
</evidence>
<feature type="domain" description="NAD(P)-binding" evidence="1">
    <location>
        <begin position="1"/>
        <end position="105"/>
    </location>
</feature>
<name>A0A4R6P1S7_NOCIG</name>
<dbReference type="Proteomes" id="UP000295087">
    <property type="component" value="Unassembled WGS sequence"/>
</dbReference>
<protein>
    <submittedName>
        <fullName evidence="2">Putative NAD(P)-binding protein</fullName>
    </submittedName>
</protein>
<comment type="caution">
    <text evidence="2">The sequence shown here is derived from an EMBL/GenBank/DDBJ whole genome shotgun (WGS) entry which is preliminary data.</text>
</comment>
<evidence type="ECO:0000313" key="3">
    <source>
        <dbReference type="Proteomes" id="UP000295087"/>
    </source>
</evidence>
<proteinExistence type="predicted"/>
<organism evidence="2 3">
    <name type="scientific">Nocardia ignorata</name>
    <dbReference type="NCBI Taxonomy" id="145285"/>
    <lineage>
        <taxon>Bacteria</taxon>
        <taxon>Bacillati</taxon>
        <taxon>Actinomycetota</taxon>
        <taxon>Actinomycetes</taxon>
        <taxon>Mycobacteriales</taxon>
        <taxon>Nocardiaceae</taxon>
        <taxon>Nocardia</taxon>
    </lineage>
</organism>
<accession>A0A4R6P1S7</accession>
<gene>
    <name evidence="2" type="ORF">DFR75_10862</name>
</gene>
<dbReference type="EMBL" id="SNXK01000008">
    <property type="protein sequence ID" value="TDP31457.1"/>
    <property type="molecule type" value="Genomic_DNA"/>
</dbReference>
<sequence length="118" mass="13033">MKRHGVGRFVGHATPAVLDPQGSPTLITRLIEFMPRTFMRRAYEEITGMSNQIMSSGLDWTIVRFIAPQGLCTEGPYPVRFFGTDKLGFAITRAGIAAFTADQIGESRYLHRAAAISN</sequence>
<dbReference type="Gene3D" id="3.40.50.720">
    <property type="entry name" value="NAD(P)-binding Rossmann-like Domain"/>
    <property type="match status" value="1"/>
</dbReference>
<dbReference type="RefSeq" id="WP_208115403.1">
    <property type="nucleotide sequence ID" value="NZ_SNXK01000008.1"/>
</dbReference>
<dbReference type="AlphaFoldDB" id="A0A4R6P1S7"/>
<evidence type="ECO:0000313" key="2">
    <source>
        <dbReference type="EMBL" id="TDP31457.1"/>
    </source>
</evidence>
<dbReference type="Pfam" id="PF13460">
    <property type="entry name" value="NAD_binding_10"/>
    <property type="match status" value="1"/>
</dbReference>
<keyword evidence="3" id="KW-1185">Reference proteome</keyword>
<reference evidence="2 3" key="1">
    <citation type="submission" date="2019-03" db="EMBL/GenBank/DDBJ databases">
        <title>Genomic Encyclopedia of Type Strains, Phase IV (KMG-IV): sequencing the most valuable type-strain genomes for metagenomic binning, comparative biology and taxonomic classification.</title>
        <authorList>
            <person name="Goeker M."/>
        </authorList>
    </citation>
    <scope>NUCLEOTIDE SEQUENCE [LARGE SCALE GENOMIC DNA]</scope>
    <source>
        <strain evidence="2 3">DSM 44496</strain>
    </source>
</reference>
<dbReference type="InterPro" id="IPR016040">
    <property type="entry name" value="NAD(P)-bd_dom"/>
</dbReference>